<gene>
    <name evidence="2" type="ORF">E6O75_ATG06811</name>
</gene>
<feature type="compositionally biased region" description="Low complexity" evidence="1">
    <location>
        <begin position="1126"/>
        <end position="1135"/>
    </location>
</feature>
<protein>
    <submittedName>
        <fullName evidence="2">Uncharacterized protein</fullName>
    </submittedName>
</protein>
<feature type="compositionally biased region" description="Low complexity" evidence="1">
    <location>
        <begin position="561"/>
        <end position="576"/>
    </location>
</feature>
<feature type="compositionally biased region" description="Pro residues" evidence="1">
    <location>
        <begin position="799"/>
        <end position="811"/>
    </location>
</feature>
<feature type="compositionally biased region" description="Pro residues" evidence="1">
    <location>
        <begin position="1110"/>
        <end position="1125"/>
    </location>
</feature>
<feature type="compositionally biased region" description="Low complexity" evidence="1">
    <location>
        <begin position="1083"/>
        <end position="1109"/>
    </location>
</feature>
<feature type="compositionally biased region" description="Basic and acidic residues" evidence="1">
    <location>
        <begin position="1263"/>
        <end position="1274"/>
    </location>
</feature>
<feature type="compositionally biased region" description="Polar residues" evidence="1">
    <location>
        <begin position="634"/>
        <end position="645"/>
    </location>
</feature>
<evidence type="ECO:0000256" key="1">
    <source>
        <dbReference type="SAM" id="MobiDB-lite"/>
    </source>
</evidence>
<evidence type="ECO:0000313" key="3">
    <source>
        <dbReference type="Proteomes" id="UP000298493"/>
    </source>
</evidence>
<feature type="region of interest" description="Disordered" evidence="1">
    <location>
        <begin position="362"/>
        <end position="1274"/>
    </location>
</feature>
<comment type="caution">
    <text evidence="2">The sequence shown here is derived from an EMBL/GenBank/DDBJ whole genome shotgun (WGS) entry which is preliminary data.</text>
</comment>
<dbReference type="EMBL" id="SNSC02000012">
    <property type="protein sequence ID" value="TID19473.1"/>
    <property type="molecule type" value="Genomic_DNA"/>
</dbReference>
<feature type="region of interest" description="Disordered" evidence="1">
    <location>
        <begin position="1"/>
        <end position="263"/>
    </location>
</feature>
<dbReference type="STRING" id="86259.A0A4Z1P547"/>
<sequence>MPPRGRPKTTAPPMKASPTKSAKINAAGARKATRSLATVLSDSESHPHDAPAVSATWDRPILVISGLTPGHFDRWISDDSDHDDRSRSVSEVHSHYGPASPKPRQPNSTAKRPAASYGSDWTETEVEDWVPQKARGFYRPEPKREIVKKWVPKSESSRHNKTIRKRPSSTTSSGAQVKTERQSRSRHSAREGLPSVTDDEAPTVEGEPGHDHLPIPPITRDDASQGEAQKEKKIPPPEIVHEGDLSDSEFPDPFLDRLPDPDRADCEDEADFIYKKRFAPMTDPQKFIEALSRLQPENRDSVVLYELALNTQRALRSWQDEYLHLELRTAPAANPPKKPVTGGRVPIDRQIFEDQKEADIYGYEYDPKKLPGQQDPFRQRKAGPGRIGGRELRDRREAVSRRRDAGAEATEGEGTGTEGYSIRRRPKAVQRYDGEPKPAAARPQVMKRVLSQGTPDLDAPPPKKRGRPSAAEKAAMQNQAAIQSRIRQLREESATVATSSEADGKSPEPVKRRGRPPGSKNTQPRSDAGIKKGPRKSKFGTPGPEGVMQSSEVGLVDSRNTPTPVSLPTPSVESEVNGQPVSMEWQGIKPLQNGASPTRKTPKRKGTFADKTQGADSGTTSVQNNHNAGDLHQTMDSKQLNNDAQAQGPGADSTEARKLADEPERKLSRGVYHYPPSGPPAGGGYWEAQNQIQRAQILQRNEQQYPQQIQQQQNPQSSWPLPSQQHNGQNPFSQPPPTQFHSHSRSGSFAASPTQRNPGSYPSSPTQGPHQYAPSPKQAQRGPFATSPIEKPNQHTFGPLPPGQTLPPLPQPTYTFLPHNHSQPPPPPSLQAQHDAPLKRIHGYVSDPNAAAQPSGLYQTIMRPGPPEPTQLATQAGSVSRPPSSNGRKKQSTPPGGGFGTFTVQVQQPRPTIPGTSSWRSSSRAPARTPAAAPGRTLAPIPSSGTITGAQVQDMHLANVQPPQRRRLEDVMAEQQDTHKDRDKGSQQGRPLQPYPPALPSNGPVYRPEYGLPSSRLLQKQLAPAPNGSQHAQQQGPPSHFQQGPPQFQHQNPPTSQFPQGPAPQQHNQGPPPPQGPPPQGPPQQHQGSPLQQKIQHQGPNPQQQNQPLPQQPPHFLPQPPPPPQQVQQQQQIPGLTYAHMFQPPFDPERPPPSRNLTQGHSHQNSKSQAQPPSQHQQPQQPPQPGQGQQIIPQPPHQQRQQHGHQRQPSLSNTPPTFPHNQANQGPRPSIAPALTNNGLERERERERKDAQPSPAAGQMRFVEMHGDGRRGGK</sequence>
<feature type="compositionally biased region" description="Polar residues" evidence="1">
    <location>
        <begin position="871"/>
        <end position="886"/>
    </location>
</feature>
<dbReference type="Proteomes" id="UP000298493">
    <property type="component" value="Unassembled WGS sequence"/>
</dbReference>
<feature type="compositionally biased region" description="Low complexity" evidence="1">
    <location>
        <begin position="901"/>
        <end position="937"/>
    </location>
</feature>
<name>A0A4Z1P547_9PEZI</name>
<proteinExistence type="predicted"/>
<feature type="compositionally biased region" description="Low complexity" evidence="1">
    <location>
        <begin position="1033"/>
        <end position="1069"/>
    </location>
</feature>
<feature type="compositionally biased region" description="Polar residues" evidence="1">
    <location>
        <begin position="614"/>
        <end position="627"/>
    </location>
</feature>
<feature type="compositionally biased region" description="Basic and acidic residues" evidence="1">
    <location>
        <begin position="71"/>
        <end position="94"/>
    </location>
</feature>
<feature type="compositionally biased region" description="Basic and acidic residues" evidence="1">
    <location>
        <begin position="654"/>
        <end position="667"/>
    </location>
</feature>
<feature type="compositionally biased region" description="Basic and acidic residues" evidence="1">
    <location>
        <begin position="502"/>
        <end position="511"/>
    </location>
</feature>
<feature type="compositionally biased region" description="Polar residues" evidence="1">
    <location>
        <begin position="688"/>
        <end position="702"/>
    </location>
</feature>
<reference evidence="2 3" key="1">
    <citation type="submission" date="2019-04" db="EMBL/GenBank/DDBJ databases">
        <title>High contiguity whole genome sequence and gene annotation resource for two Venturia nashicola isolates.</title>
        <authorList>
            <person name="Prokchorchik M."/>
            <person name="Won K."/>
            <person name="Lee Y."/>
            <person name="Choi E.D."/>
            <person name="Segonzac C."/>
            <person name="Sohn K.H."/>
        </authorList>
    </citation>
    <scope>NUCLEOTIDE SEQUENCE [LARGE SCALE GENOMIC DNA]</scope>
    <source>
        <strain evidence="2 3">PRI2</strain>
    </source>
</reference>
<feature type="compositionally biased region" description="Low complexity" evidence="1">
    <location>
        <begin position="471"/>
        <end position="481"/>
    </location>
</feature>
<feature type="compositionally biased region" description="Basic and acidic residues" evidence="1">
    <location>
        <begin position="966"/>
        <end position="985"/>
    </location>
</feature>
<feature type="compositionally biased region" description="Low complexity" evidence="1">
    <location>
        <begin position="812"/>
        <end position="822"/>
    </location>
</feature>
<feature type="compositionally biased region" description="Low complexity" evidence="1">
    <location>
        <begin position="703"/>
        <end position="725"/>
    </location>
</feature>
<feature type="compositionally biased region" description="Low complexity" evidence="1">
    <location>
        <begin position="1186"/>
        <end position="1199"/>
    </location>
</feature>
<dbReference type="AlphaFoldDB" id="A0A4Z1P547"/>
<feature type="compositionally biased region" description="Basic and acidic residues" evidence="1">
    <location>
        <begin position="138"/>
        <end position="148"/>
    </location>
</feature>
<feature type="compositionally biased region" description="Basic and acidic residues" evidence="1">
    <location>
        <begin position="388"/>
        <end position="406"/>
    </location>
</feature>
<keyword evidence="3" id="KW-1185">Reference proteome</keyword>
<feature type="compositionally biased region" description="Basic and acidic residues" evidence="1">
    <location>
        <begin position="254"/>
        <end position="263"/>
    </location>
</feature>
<feature type="compositionally biased region" description="Polar residues" evidence="1">
    <location>
        <begin position="1155"/>
        <end position="1170"/>
    </location>
</feature>
<feature type="compositionally biased region" description="Basic and acidic residues" evidence="1">
    <location>
        <begin position="1240"/>
        <end position="1251"/>
    </location>
</feature>
<feature type="compositionally biased region" description="Pro residues" evidence="1">
    <location>
        <begin position="1070"/>
        <end position="1082"/>
    </location>
</feature>
<feature type="compositionally biased region" description="Polar residues" evidence="1">
    <location>
        <begin position="1211"/>
        <end position="1227"/>
    </location>
</feature>
<organism evidence="2 3">
    <name type="scientific">Venturia nashicola</name>
    <dbReference type="NCBI Taxonomy" id="86259"/>
    <lineage>
        <taxon>Eukaryota</taxon>
        <taxon>Fungi</taxon>
        <taxon>Dikarya</taxon>
        <taxon>Ascomycota</taxon>
        <taxon>Pezizomycotina</taxon>
        <taxon>Dothideomycetes</taxon>
        <taxon>Pleosporomycetidae</taxon>
        <taxon>Venturiales</taxon>
        <taxon>Venturiaceae</taxon>
        <taxon>Venturia</taxon>
    </lineage>
</organism>
<feature type="compositionally biased region" description="Basic and acidic residues" evidence="1">
    <location>
        <begin position="207"/>
        <end position="244"/>
    </location>
</feature>
<accession>A0A4Z1P547</accession>
<evidence type="ECO:0000313" key="2">
    <source>
        <dbReference type="EMBL" id="TID19473.1"/>
    </source>
</evidence>
<feature type="compositionally biased region" description="Polar residues" evidence="1">
    <location>
        <begin position="739"/>
        <end position="769"/>
    </location>
</feature>